<dbReference type="GO" id="GO:0016787">
    <property type="term" value="F:hydrolase activity"/>
    <property type="evidence" value="ECO:0007669"/>
    <property type="project" value="UniProtKB-KW"/>
</dbReference>
<dbReference type="EMBL" id="VORY01000022">
    <property type="protein sequence ID" value="TXD92340.1"/>
    <property type="molecule type" value="Genomic_DNA"/>
</dbReference>
<gene>
    <name evidence="8" type="primary">kaiC</name>
    <name evidence="8" type="ORF">ES724_13970</name>
</gene>
<dbReference type="RefSeq" id="WP_146933927.1">
    <property type="nucleotide sequence ID" value="NZ_CBCSHZ010000025.1"/>
</dbReference>
<evidence type="ECO:0000313" key="8">
    <source>
        <dbReference type="EMBL" id="TXD92340.1"/>
    </source>
</evidence>
<evidence type="ECO:0000256" key="3">
    <source>
        <dbReference type="ARBA" id="ARBA00022679"/>
    </source>
</evidence>
<dbReference type="InterPro" id="IPR051347">
    <property type="entry name" value="Circadian_clock_KaiC-rel"/>
</dbReference>
<keyword evidence="3" id="KW-0808">Transferase</keyword>
<dbReference type="PANTHER" id="PTHR42926:SF1">
    <property type="entry name" value="CIRCADIAN CLOCK OSCILLATOR PROTEIN KAIC 1"/>
    <property type="match status" value="1"/>
</dbReference>
<evidence type="ECO:0000256" key="6">
    <source>
        <dbReference type="ARBA" id="ARBA00022801"/>
    </source>
</evidence>
<dbReference type="SUPFAM" id="SSF52540">
    <property type="entry name" value="P-loop containing nucleoside triphosphate hydrolases"/>
    <property type="match status" value="2"/>
</dbReference>
<accession>A0A5C6ZR25</accession>
<dbReference type="EC" id="2.7.11.1" evidence="1"/>
<evidence type="ECO:0000313" key="9">
    <source>
        <dbReference type="Proteomes" id="UP000321367"/>
    </source>
</evidence>
<keyword evidence="6" id="KW-0378">Hydrolase</keyword>
<dbReference type="AlphaFoldDB" id="A0A5C6ZR25"/>
<keyword evidence="2" id="KW-0597">Phosphoprotein</keyword>
<proteinExistence type="predicted"/>
<dbReference type="InterPro" id="IPR027417">
    <property type="entry name" value="P-loop_NTPase"/>
</dbReference>
<dbReference type="PROSITE" id="PS51146">
    <property type="entry name" value="KAIC"/>
    <property type="match status" value="2"/>
</dbReference>
<dbReference type="OrthoDB" id="9783783at2"/>
<evidence type="ECO:0000256" key="5">
    <source>
        <dbReference type="ARBA" id="ARBA00022777"/>
    </source>
</evidence>
<dbReference type="GO" id="GO:0004674">
    <property type="term" value="F:protein serine/threonine kinase activity"/>
    <property type="evidence" value="ECO:0007669"/>
    <property type="project" value="UniProtKB-EC"/>
</dbReference>
<dbReference type="NCBIfam" id="NF006799">
    <property type="entry name" value="PRK09302.1"/>
    <property type="match status" value="1"/>
</dbReference>
<dbReference type="PIRSF" id="PIRSF039117">
    <property type="entry name" value="KaiC"/>
    <property type="match status" value="1"/>
</dbReference>
<dbReference type="PANTHER" id="PTHR42926">
    <property type="match status" value="1"/>
</dbReference>
<feature type="domain" description="KaiC" evidence="7">
    <location>
        <begin position="17"/>
        <end position="256"/>
    </location>
</feature>
<evidence type="ECO:0000259" key="7">
    <source>
        <dbReference type="PROSITE" id="PS51146"/>
    </source>
</evidence>
<dbReference type="InterPro" id="IPR014774">
    <property type="entry name" value="KaiC-like_dom"/>
</dbReference>
<feature type="domain" description="KaiC" evidence="7">
    <location>
        <begin position="257"/>
        <end position="492"/>
    </location>
</feature>
<comment type="caution">
    <text evidence="8">The sequence shown here is derived from an EMBL/GenBank/DDBJ whole genome shotgun (WGS) entry which is preliminary data.</text>
</comment>
<evidence type="ECO:0000256" key="2">
    <source>
        <dbReference type="ARBA" id="ARBA00022553"/>
    </source>
</evidence>
<keyword evidence="4" id="KW-0677">Repeat</keyword>
<dbReference type="InterPro" id="IPR010624">
    <property type="entry name" value="KaiC_dom"/>
</dbReference>
<dbReference type="Proteomes" id="UP000321367">
    <property type="component" value="Unassembled WGS sequence"/>
</dbReference>
<sequence length="505" mass="55751">MAKTSKVEITAKPNKLLKCPTGIKGFDEITEGGLPKIGSTLVSGNAGSGKTLFGVDFLIKGATDYNEPGVLMSFEETEEELFKNVASLNMDLKALVSQKKIVLQHVILDRKDIQETDFNLEGIFVLLEDAIDSIGAKRVVLDSIESIFAGITDFGILRLEIKRLFRWLKEKKVTAIFTGEASKTGSYTRHGLEEYISDCIVLLDNRVKDEIATRRVRIIKYRGSRHGTSEYPFVIDDEGLSVIPITSAGLEQPGTDKRVSSGIPSLDKLFTGKGYTKGSTILASGTAGCGKTSFGAAFAVESCKRGERCLLLSYEESAGQLTQNMKSIGIDFTPWIKKGLLKIVALRPSFLGLEMHLLTVYKLVDSFKPKSVVVDPLTSLIGEGDEREVASMLTRMIDLLKSKSITTFFTSLVSANFKSNTSGEIGVSSLIDTWIVVRMVEDDEGRRRTREVFIVKSRGTNHNTDVHKFTMSDDGISVTPYDESTFNRNEKKNFDKNVAENKKNK</sequence>
<organism evidence="8 9">
    <name type="scientific">Gillisia hiemivivida</name>
    <dbReference type="NCBI Taxonomy" id="291190"/>
    <lineage>
        <taxon>Bacteria</taxon>
        <taxon>Pseudomonadati</taxon>
        <taxon>Bacteroidota</taxon>
        <taxon>Flavobacteriia</taxon>
        <taxon>Flavobacteriales</taxon>
        <taxon>Flavobacteriaceae</taxon>
        <taxon>Gillisia</taxon>
    </lineage>
</organism>
<dbReference type="InterPro" id="IPR030665">
    <property type="entry name" value="KaiC"/>
</dbReference>
<name>A0A5C6ZR25_9FLAO</name>
<evidence type="ECO:0000256" key="1">
    <source>
        <dbReference type="ARBA" id="ARBA00012513"/>
    </source>
</evidence>
<dbReference type="Pfam" id="PF06745">
    <property type="entry name" value="ATPase"/>
    <property type="match status" value="2"/>
</dbReference>
<evidence type="ECO:0000256" key="4">
    <source>
        <dbReference type="ARBA" id="ARBA00022737"/>
    </source>
</evidence>
<dbReference type="GO" id="GO:0005524">
    <property type="term" value="F:ATP binding"/>
    <property type="evidence" value="ECO:0007669"/>
    <property type="project" value="InterPro"/>
</dbReference>
<dbReference type="Gene3D" id="3.40.50.300">
    <property type="entry name" value="P-loop containing nucleotide triphosphate hydrolases"/>
    <property type="match status" value="2"/>
</dbReference>
<keyword evidence="9" id="KW-1185">Reference proteome</keyword>
<reference evidence="8 9" key="1">
    <citation type="submission" date="2019-08" db="EMBL/GenBank/DDBJ databases">
        <title>Genome sequence of Gillisia hiemivivida IC154 (type strain).</title>
        <authorList>
            <person name="Bowman J.P."/>
        </authorList>
    </citation>
    <scope>NUCLEOTIDE SEQUENCE [LARGE SCALE GENOMIC DNA]</scope>
    <source>
        <strain evidence="8 9">IC154</strain>
    </source>
</reference>
<keyword evidence="5" id="KW-0418">Kinase</keyword>
<protein>
    <recommendedName>
        <fullName evidence="1">non-specific serine/threonine protein kinase</fullName>
        <ecNumber evidence="1">2.7.11.1</ecNumber>
    </recommendedName>
</protein>